<accession>A0A1J7BKH0</accession>
<name>A0A1J7BKH0_9ACTN</name>
<keyword evidence="2" id="KW-1133">Transmembrane helix</keyword>
<dbReference type="Proteomes" id="UP000243342">
    <property type="component" value="Unassembled WGS sequence"/>
</dbReference>
<sequence length="296" mass="29477">MQQAALQTDAITPGTIHQGLSPGQPLHWTISTAPGQSLTATATLSLPPGLDGSLAALHLDHSPSLAISLADPLGRSLECDAHRPGSTLPFTAATASQSSFSVSCRIGAEGDAPLTQAGGYQVTVAILGAPSQAKALSVPMTLTVTQAAGAAAPVASPTTKPSHRPGGSPSPAASAAGTASVAPSHTVPGTAHSAHATPATRHAHASGASAVRMFLPVLAAIAAAVGGGFGFVALRRWLASRRPRYVTPSPHDPGQSAESQALHRYLPLPQSQDPGEHSGSAKVHAGNPGSGSRSPS</sequence>
<dbReference type="AlphaFoldDB" id="A0A1J7BKH0"/>
<dbReference type="EMBL" id="MLCF01000006">
    <property type="protein sequence ID" value="OIV39134.1"/>
    <property type="molecule type" value="Genomic_DNA"/>
</dbReference>
<evidence type="ECO:0000256" key="2">
    <source>
        <dbReference type="SAM" id="Phobius"/>
    </source>
</evidence>
<gene>
    <name evidence="3" type="ORF">BIV57_02040</name>
</gene>
<comment type="caution">
    <text evidence="3">The sequence shown here is derived from an EMBL/GenBank/DDBJ whole genome shotgun (WGS) entry which is preliminary data.</text>
</comment>
<keyword evidence="2" id="KW-0812">Transmembrane</keyword>
<keyword evidence="4" id="KW-1185">Reference proteome</keyword>
<feature type="compositionally biased region" description="Low complexity" evidence="1">
    <location>
        <begin position="153"/>
        <end position="200"/>
    </location>
</feature>
<feature type="region of interest" description="Disordered" evidence="1">
    <location>
        <begin position="153"/>
        <end position="202"/>
    </location>
</feature>
<reference evidence="3 4" key="1">
    <citation type="submission" date="2016-10" db="EMBL/GenBank/DDBJ databases">
        <title>Genome sequence of Streptomyces gilvigriseus MUSC 26.</title>
        <authorList>
            <person name="Lee L.-H."/>
            <person name="Ser H.-L."/>
        </authorList>
    </citation>
    <scope>NUCLEOTIDE SEQUENCE [LARGE SCALE GENOMIC DNA]</scope>
    <source>
        <strain evidence="3 4">MUSC 26</strain>
    </source>
</reference>
<proteinExistence type="predicted"/>
<evidence type="ECO:0000313" key="4">
    <source>
        <dbReference type="Proteomes" id="UP000243342"/>
    </source>
</evidence>
<evidence type="ECO:0000256" key="1">
    <source>
        <dbReference type="SAM" id="MobiDB-lite"/>
    </source>
</evidence>
<feature type="region of interest" description="Disordered" evidence="1">
    <location>
        <begin position="245"/>
        <end position="296"/>
    </location>
</feature>
<organism evidence="3 4">
    <name type="scientific">Mangrovactinospora gilvigrisea</name>
    <dbReference type="NCBI Taxonomy" id="1428644"/>
    <lineage>
        <taxon>Bacteria</taxon>
        <taxon>Bacillati</taxon>
        <taxon>Actinomycetota</taxon>
        <taxon>Actinomycetes</taxon>
        <taxon>Kitasatosporales</taxon>
        <taxon>Streptomycetaceae</taxon>
        <taxon>Mangrovactinospora</taxon>
    </lineage>
</organism>
<evidence type="ECO:0000313" key="3">
    <source>
        <dbReference type="EMBL" id="OIV39134.1"/>
    </source>
</evidence>
<protein>
    <submittedName>
        <fullName evidence="3">Uncharacterized protein</fullName>
    </submittedName>
</protein>
<feature type="transmembrane region" description="Helical" evidence="2">
    <location>
        <begin position="213"/>
        <end position="234"/>
    </location>
</feature>
<keyword evidence="2" id="KW-0472">Membrane</keyword>